<accession>A0A0M4MCD2</accession>
<feature type="domain" description="Serine aminopeptidase S33" evidence="2">
    <location>
        <begin position="73"/>
        <end position="356"/>
    </location>
</feature>
<reference evidence="3 4" key="1">
    <citation type="journal article" date="2015" name="Genome Announc.">
        <title>Complete Genome Sequences for Two Strains of a Novel Fastidious, Partially Acid-Fast, Gram-Positive Corynebacterineae Bacterium, Derived from Human Clinical Samples.</title>
        <authorList>
            <person name="Nicholson A.C."/>
            <person name="Bell M."/>
            <person name="Humrighouse B.W."/>
            <person name="McQuiston J.R."/>
        </authorList>
    </citation>
    <scope>NUCLEOTIDE SEQUENCE [LARGE SCALE GENOMIC DNA]</scope>
    <source>
        <strain evidence="3 4">X1698</strain>
    </source>
</reference>
<evidence type="ECO:0000313" key="3">
    <source>
        <dbReference type="EMBL" id="ALE19062.1"/>
    </source>
</evidence>
<dbReference type="PANTHER" id="PTHR11614">
    <property type="entry name" value="PHOSPHOLIPASE-RELATED"/>
    <property type="match status" value="1"/>
</dbReference>
<sequence>MRNRILSGALAMVSVAAISFGTVSTAAAAPSYNPYPHQLHGMVASNAKVTDGYFTSASSTHPKIYYKYNTVAKPKAAIVVVHGLAEHSGRYDYLTYRLNLAGFSVYRMDHRGHGKSAEPYTKTQKGNVNSFDYLIDDIHHVLMTAKAQNKGKKVFVLGHSMGAFATQMLETKYPNDMDGTITNGGGIGWNPYGKNTLQPKVITPKGLPAANTKLDPTISEKLPLSSILGFKGVLPSALTEEQTRKAGSASPDALAKIEIPNSLASGVCSDPKVTEDYQKDPLNAKSFSASTAVQMIDGIIYATYNAKAYTRPTLIMHGQKDGLVPSALSVNWANAIGSKDKEFVFWAGLMHETMNEVVRDQVIDYVINWVNRHL</sequence>
<dbReference type="RefSeq" id="WP_053962062.1">
    <property type="nucleotide sequence ID" value="NZ_CP012390.1"/>
</dbReference>
<name>A0A0M4MCD2_9ACTN</name>
<gene>
    <name evidence="3" type="ORF">AL705_04900</name>
</gene>
<dbReference type="SUPFAM" id="SSF53474">
    <property type="entry name" value="alpha/beta-Hydrolases"/>
    <property type="match status" value="1"/>
</dbReference>
<feature type="chain" id="PRO_5005798344" description="Serine aminopeptidase S33 domain-containing protein" evidence="1">
    <location>
        <begin position="29"/>
        <end position="374"/>
    </location>
</feature>
<evidence type="ECO:0000256" key="1">
    <source>
        <dbReference type="SAM" id="SignalP"/>
    </source>
</evidence>
<feature type="signal peptide" evidence="1">
    <location>
        <begin position="1"/>
        <end position="28"/>
    </location>
</feature>
<dbReference type="Gene3D" id="3.40.50.1820">
    <property type="entry name" value="alpha/beta hydrolase"/>
    <property type="match status" value="1"/>
</dbReference>
<dbReference type="InterPro" id="IPR029058">
    <property type="entry name" value="AB_hydrolase_fold"/>
</dbReference>
<keyword evidence="1" id="KW-0732">Signal</keyword>
<dbReference type="OrthoDB" id="9806902at2"/>
<dbReference type="Proteomes" id="UP000068137">
    <property type="component" value="Chromosome"/>
</dbReference>
<dbReference type="STRING" id="1528099.AL705_04900"/>
<organism evidence="3 4">
    <name type="scientific">Lawsonella clevelandensis</name>
    <dbReference type="NCBI Taxonomy" id="1528099"/>
    <lineage>
        <taxon>Bacteria</taxon>
        <taxon>Bacillati</taxon>
        <taxon>Actinomycetota</taxon>
        <taxon>Actinomycetes</taxon>
        <taxon>Mycobacteriales</taxon>
        <taxon>Lawsonellaceae</taxon>
        <taxon>Lawsonella</taxon>
    </lineage>
</organism>
<dbReference type="EMBL" id="CP012390">
    <property type="protein sequence ID" value="ALE19062.1"/>
    <property type="molecule type" value="Genomic_DNA"/>
</dbReference>
<dbReference type="InterPro" id="IPR022742">
    <property type="entry name" value="Hydrolase_4"/>
</dbReference>
<dbReference type="InterPro" id="IPR051044">
    <property type="entry name" value="MAG_DAG_Lipase"/>
</dbReference>
<evidence type="ECO:0000313" key="4">
    <source>
        <dbReference type="Proteomes" id="UP000068137"/>
    </source>
</evidence>
<dbReference type="Pfam" id="PF12146">
    <property type="entry name" value="Hydrolase_4"/>
    <property type="match status" value="1"/>
</dbReference>
<dbReference type="AlphaFoldDB" id="A0A0M4MCD2"/>
<evidence type="ECO:0000259" key="2">
    <source>
        <dbReference type="Pfam" id="PF12146"/>
    </source>
</evidence>
<dbReference type="KEGG" id="cbq:AL705_04900"/>
<proteinExistence type="predicted"/>
<protein>
    <recommendedName>
        <fullName evidence="2">Serine aminopeptidase S33 domain-containing protein</fullName>
    </recommendedName>
</protein>